<organism evidence="2 3">
    <name type="scientific">Occallatibacter riparius</name>
    <dbReference type="NCBI Taxonomy" id="1002689"/>
    <lineage>
        <taxon>Bacteria</taxon>
        <taxon>Pseudomonadati</taxon>
        <taxon>Acidobacteriota</taxon>
        <taxon>Terriglobia</taxon>
        <taxon>Terriglobales</taxon>
        <taxon>Acidobacteriaceae</taxon>
        <taxon>Occallatibacter</taxon>
    </lineage>
</organism>
<dbReference type="Proteomes" id="UP001059380">
    <property type="component" value="Chromosome"/>
</dbReference>
<dbReference type="AlphaFoldDB" id="A0A9J7BT13"/>
<sequence length="544" mass="59501">MRAARLGLLLGAMASLGGAALLGSGGVQAASDAHSKPEEEFRTSDRCVACHNGLKTSQGEDISIGFQWRASVMANAGRDPYWQGSVRRETIDHPESSLEIQNECSTCHMPMQHLADRDVGVKTDVLSRLPFSAEKDHFKAYKDGVSCSVCHQVEAKGLGTQETFNGNVAVAAPADKAHRQEYGPFDVDAGHQRVMQSSTKGFVPTEAAHIRDSGLCGSCHTLYTIARGPGGKEIGKLPEQMPFLEWQHSDYYNRESCQSCHMPEVTEPTRITAVFGPERTGMHRHVFVGGNVLLPQVLNEHRDELDVQALPEELKDATDRTTEFLKTRSARVSIADVQENAGDVQFAVRVENLTGHKLPTAYPSRRAWLHVVVRDAAGKVVFESGTLRPDGSIAGNDNDADPKRFEPHYTEITKQDQVQIFEPILKDLNGNVTTGLIAAVGYLKDNRILPSGFDKKSAAADVAVVGGAAEDANFAGGASLTRYVVPAANAQGPFRIEAELWYQPVGFRWAHNLEPYQAAEPQRWVKYYEENAAQNAVVLGRAER</sequence>
<feature type="signal peptide" evidence="1">
    <location>
        <begin position="1"/>
        <end position="29"/>
    </location>
</feature>
<dbReference type="Gene3D" id="1.10.1130.10">
    <property type="entry name" value="Flavocytochrome C3, Chain A"/>
    <property type="match status" value="1"/>
</dbReference>
<gene>
    <name evidence="2" type="ORF">MOP44_02875</name>
</gene>
<keyword evidence="1" id="KW-0732">Signal</keyword>
<evidence type="ECO:0008006" key="4">
    <source>
        <dbReference type="Google" id="ProtNLM"/>
    </source>
</evidence>
<dbReference type="InterPro" id="IPR036280">
    <property type="entry name" value="Multihaem_cyt_sf"/>
</dbReference>
<protein>
    <recommendedName>
        <fullName evidence="4">Cytochrome c-552/4 domain-containing protein</fullName>
    </recommendedName>
</protein>
<proteinExistence type="predicted"/>
<evidence type="ECO:0000313" key="3">
    <source>
        <dbReference type="Proteomes" id="UP001059380"/>
    </source>
</evidence>
<reference evidence="2" key="1">
    <citation type="submission" date="2021-04" db="EMBL/GenBank/DDBJ databases">
        <title>Phylogenetic analysis of Acidobacteriaceae.</title>
        <authorList>
            <person name="Qiu L."/>
            <person name="Zhang Q."/>
        </authorList>
    </citation>
    <scope>NUCLEOTIDE SEQUENCE</scope>
    <source>
        <strain evidence="2">DSM 25168</strain>
    </source>
</reference>
<dbReference type="SUPFAM" id="SSF48695">
    <property type="entry name" value="Multiheme cytochromes"/>
    <property type="match status" value="1"/>
</dbReference>
<dbReference type="EMBL" id="CP093313">
    <property type="protein sequence ID" value="UWZ84890.1"/>
    <property type="molecule type" value="Genomic_DNA"/>
</dbReference>
<evidence type="ECO:0000256" key="1">
    <source>
        <dbReference type="SAM" id="SignalP"/>
    </source>
</evidence>
<dbReference type="KEGG" id="orp:MOP44_02875"/>
<keyword evidence="3" id="KW-1185">Reference proteome</keyword>
<feature type="chain" id="PRO_5039901141" description="Cytochrome c-552/4 domain-containing protein" evidence="1">
    <location>
        <begin position="30"/>
        <end position="544"/>
    </location>
</feature>
<name>A0A9J7BT13_9BACT</name>
<accession>A0A9J7BT13</accession>
<evidence type="ECO:0000313" key="2">
    <source>
        <dbReference type="EMBL" id="UWZ84890.1"/>
    </source>
</evidence>
<dbReference type="RefSeq" id="WP_260794396.1">
    <property type="nucleotide sequence ID" value="NZ_CP093313.1"/>
</dbReference>